<dbReference type="SUPFAM" id="SSF55811">
    <property type="entry name" value="Nudix"/>
    <property type="match status" value="1"/>
</dbReference>
<name>A0A7W7T596_9PSEU</name>
<dbReference type="Gene3D" id="3.90.79.10">
    <property type="entry name" value="Nucleoside Triphosphate Pyrophosphohydrolase"/>
    <property type="match status" value="1"/>
</dbReference>
<dbReference type="Pfam" id="PF00293">
    <property type="entry name" value="NUDIX"/>
    <property type="match status" value="1"/>
</dbReference>
<dbReference type="Proteomes" id="UP000542674">
    <property type="component" value="Unassembled WGS sequence"/>
</dbReference>
<dbReference type="InterPro" id="IPR000086">
    <property type="entry name" value="NUDIX_hydrolase_dom"/>
</dbReference>
<dbReference type="AlphaFoldDB" id="A0A7W7T596"/>
<evidence type="ECO:0000313" key="3">
    <source>
        <dbReference type="Proteomes" id="UP000542674"/>
    </source>
</evidence>
<dbReference type="RefSeq" id="WP_184671049.1">
    <property type="nucleotide sequence ID" value="NZ_BAABAI010000022.1"/>
</dbReference>
<evidence type="ECO:0000259" key="1">
    <source>
        <dbReference type="Pfam" id="PF00293"/>
    </source>
</evidence>
<dbReference type="EMBL" id="JACHJS010000001">
    <property type="protein sequence ID" value="MBB4966802.1"/>
    <property type="molecule type" value="Genomic_DNA"/>
</dbReference>
<comment type="caution">
    <text evidence="2">The sequence shown here is derived from an EMBL/GenBank/DDBJ whole genome shotgun (WGS) entry which is preliminary data.</text>
</comment>
<accession>A0A7W7T596</accession>
<sequence>MTTTSPALGPLVGVYGLVGHDERLLVVRDPDATAYRLPGGLVRAGEAVEDALRRNLRTGLDACAAHLDFCAVVELREQYAGTQPTVFELALLFDVTLTDPSAVRVDHGEARWATDIELGHLDLRPSALADRLRSGGPTREQPWWPALP</sequence>
<gene>
    <name evidence="2" type="ORF">F4559_004161</name>
</gene>
<evidence type="ECO:0000313" key="2">
    <source>
        <dbReference type="EMBL" id="MBB4966802.1"/>
    </source>
</evidence>
<organism evidence="2 3">
    <name type="scientific">Saccharothrix violaceirubra</name>
    <dbReference type="NCBI Taxonomy" id="413306"/>
    <lineage>
        <taxon>Bacteria</taxon>
        <taxon>Bacillati</taxon>
        <taxon>Actinomycetota</taxon>
        <taxon>Actinomycetes</taxon>
        <taxon>Pseudonocardiales</taxon>
        <taxon>Pseudonocardiaceae</taxon>
        <taxon>Saccharothrix</taxon>
    </lineage>
</organism>
<proteinExistence type="predicted"/>
<keyword evidence="3" id="KW-1185">Reference proteome</keyword>
<dbReference type="InterPro" id="IPR015797">
    <property type="entry name" value="NUDIX_hydrolase-like_dom_sf"/>
</dbReference>
<reference evidence="2 3" key="1">
    <citation type="submission" date="2020-08" db="EMBL/GenBank/DDBJ databases">
        <title>Sequencing the genomes of 1000 actinobacteria strains.</title>
        <authorList>
            <person name="Klenk H.-P."/>
        </authorList>
    </citation>
    <scope>NUCLEOTIDE SEQUENCE [LARGE SCALE GENOMIC DNA]</scope>
    <source>
        <strain evidence="2 3">DSM 45084</strain>
    </source>
</reference>
<feature type="domain" description="Nudix hydrolase" evidence="1">
    <location>
        <begin position="11"/>
        <end position="113"/>
    </location>
</feature>
<protein>
    <submittedName>
        <fullName evidence="2">ADP-ribose pyrophosphatase YjhB (NUDIX family)</fullName>
    </submittedName>
</protein>